<gene>
    <name evidence="2" type="ORF">GCM10022200_05260</name>
</gene>
<dbReference type="EMBL" id="BAAAYU010000001">
    <property type="protein sequence ID" value="GAA3625844.1"/>
    <property type="molecule type" value="Genomic_DNA"/>
</dbReference>
<comment type="caution">
    <text evidence="2">The sequence shown here is derived from an EMBL/GenBank/DDBJ whole genome shotgun (WGS) entry which is preliminary data.</text>
</comment>
<sequence>MGCSFREALSRTKAEVKRPPTRAGEEGAEEKERHWGAGVLTLLSSKRARSAGGFGSGNPIERHGAHGGGHGRRGELVKVAANGGHSAQWAGNA</sequence>
<organism evidence="2 3">
    <name type="scientific">Microbacterium awajiense</name>
    <dbReference type="NCBI Taxonomy" id="415214"/>
    <lineage>
        <taxon>Bacteria</taxon>
        <taxon>Bacillati</taxon>
        <taxon>Actinomycetota</taxon>
        <taxon>Actinomycetes</taxon>
        <taxon>Micrococcales</taxon>
        <taxon>Microbacteriaceae</taxon>
        <taxon>Microbacterium</taxon>
    </lineage>
</organism>
<proteinExistence type="predicted"/>
<evidence type="ECO:0000313" key="3">
    <source>
        <dbReference type="Proteomes" id="UP001501697"/>
    </source>
</evidence>
<name>A0ABP7A6A9_9MICO</name>
<feature type="region of interest" description="Disordered" evidence="1">
    <location>
        <begin position="1"/>
        <end position="36"/>
    </location>
</feature>
<keyword evidence="3" id="KW-1185">Reference proteome</keyword>
<accession>A0ABP7A6A9</accession>
<feature type="compositionally biased region" description="Basic and acidic residues" evidence="1">
    <location>
        <begin position="8"/>
        <end position="18"/>
    </location>
</feature>
<evidence type="ECO:0000313" key="2">
    <source>
        <dbReference type="EMBL" id="GAA3625844.1"/>
    </source>
</evidence>
<reference evidence="3" key="1">
    <citation type="journal article" date="2019" name="Int. J. Syst. Evol. Microbiol.">
        <title>The Global Catalogue of Microorganisms (GCM) 10K type strain sequencing project: providing services to taxonomists for standard genome sequencing and annotation.</title>
        <authorList>
            <consortium name="The Broad Institute Genomics Platform"/>
            <consortium name="The Broad Institute Genome Sequencing Center for Infectious Disease"/>
            <person name="Wu L."/>
            <person name="Ma J."/>
        </authorList>
    </citation>
    <scope>NUCLEOTIDE SEQUENCE [LARGE SCALE GENOMIC DNA]</scope>
    <source>
        <strain evidence="3">JCM 16544</strain>
    </source>
</reference>
<evidence type="ECO:0000256" key="1">
    <source>
        <dbReference type="SAM" id="MobiDB-lite"/>
    </source>
</evidence>
<protein>
    <submittedName>
        <fullName evidence="2">Uncharacterized protein</fullName>
    </submittedName>
</protein>
<feature type="region of interest" description="Disordered" evidence="1">
    <location>
        <begin position="49"/>
        <end position="73"/>
    </location>
</feature>
<dbReference type="Proteomes" id="UP001501697">
    <property type="component" value="Unassembled WGS sequence"/>
</dbReference>